<comment type="cofactor">
    <cofactor evidence="1">
        <name>Zn(2+)</name>
        <dbReference type="ChEBI" id="CHEBI:29105"/>
    </cofactor>
</comment>
<dbReference type="CDD" id="cd00019">
    <property type="entry name" value="AP2Ec"/>
    <property type="match status" value="1"/>
</dbReference>
<dbReference type="GO" id="GO:0003677">
    <property type="term" value="F:DNA binding"/>
    <property type="evidence" value="ECO:0007669"/>
    <property type="project" value="InterPro"/>
</dbReference>
<evidence type="ECO:0000259" key="8">
    <source>
        <dbReference type="Pfam" id="PF01261"/>
    </source>
</evidence>
<name>A0A1F5EX52_9BACT</name>
<dbReference type="PROSITE" id="PS51432">
    <property type="entry name" value="AP_NUCLEASE_F2_4"/>
    <property type="match status" value="1"/>
</dbReference>
<dbReference type="InterPro" id="IPR036237">
    <property type="entry name" value="Xyl_isomerase-like_sf"/>
</dbReference>
<comment type="similarity">
    <text evidence="2">Belongs to the AP endonuclease 2 family.</text>
</comment>
<keyword evidence="5" id="KW-0378">Hydrolase</keyword>
<dbReference type="Proteomes" id="UP000177979">
    <property type="component" value="Unassembled WGS sequence"/>
</dbReference>
<dbReference type="NCBIfam" id="TIGR00587">
    <property type="entry name" value="nfo"/>
    <property type="match status" value="1"/>
</dbReference>
<evidence type="ECO:0000313" key="9">
    <source>
        <dbReference type="EMBL" id="OGD71983.1"/>
    </source>
</evidence>
<dbReference type="InterPro" id="IPR018246">
    <property type="entry name" value="AP_endonuc_F2_Zn_BS"/>
</dbReference>
<evidence type="ECO:0000256" key="2">
    <source>
        <dbReference type="ARBA" id="ARBA00005340"/>
    </source>
</evidence>
<evidence type="ECO:0000256" key="3">
    <source>
        <dbReference type="ARBA" id="ARBA00022723"/>
    </source>
</evidence>
<dbReference type="Pfam" id="PF01261">
    <property type="entry name" value="AP_endonuc_2"/>
    <property type="match status" value="1"/>
</dbReference>
<evidence type="ECO:0000256" key="6">
    <source>
        <dbReference type="ARBA" id="ARBA00022833"/>
    </source>
</evidence>
<dbReference type="SMART" id="SM00518">
    <property type="entry name" value="AP2Ec"/>
    <property type="match status" value="1"/>
</dbReference>
<protein>
    <recommendedName>
        <fullName evidence="8">Xylose isomerase-like TIM barrel domain-containing protein</fullName>
    </recommendedName>
</protein>
<evidence type="ECO:0000313" key="10">
    <source>
        <dbReference type="Proteomes" id="UP000177979"/>
    </source>
</evidence>
<comment type="caution">
    <text evidence="9">The sequence shown here is derived from an EMBL/GenBank/DDBJ whole genome shotgun (WGS) entry which is preliminary data.</text>
</comment>
<sequence>MRRIGAHVSTAGGVVNALTRTTEIGGNCLQIFAGSPRSWARRLYEEKEISSFLNESAKLDYSPTFIHALYLVNLASDNPDLVKKSVDSLITDLKNGQVIASAGVIVHLGSHQGRGFVSVVDQVAGVIRQILNATEETPFIIENSAGQQGKIGSLTEIGELFAKVNHPRLKLCLDSAHLFEAGYDLRNLSALDTLVNELTDQGLFNQIVCLHLNDSKTEFNSRNDQHENLGDGKIGLLGLSQLVNHEDLVDLPIILEVPGDSGFPDAKQIAIAKSL</sequence>
<dbReference type="InterPro" id="IPR013022">
    <property type="entry name" value="Xyl_isomerase-like_TIM-brl"/>
</dbReference>
<keyword evidence="3" id="KW-0479">Metal-binding</keyword>
<dbReference type="STRING" id="1817722.A2703_00520"/>
<dbReference type="EMBL" id="MFAG01000017">
    <property type="protein sequence ID" value="OGD71983.1"/>
    <property type="molecule type" value="Genomic_DNA"/>
</dbReference>
<keyword evidence="4" id="KW-0227">DNA damage</keyword>
<reference evidence="9 10" key="1">
    <citation type="journal article" date="2016" name="Nat. Commun.">
        <title>Thousands of microbial genomes shed light on interconnected biogeochemical processes in an aquifer system.</title>
        <authorList>
            <person name="Anantharaman K."/>
            <person name="Brown C.T."/>
            <person name="Hug L.A."/>
            <person name="Sharon I."/>
            <person name="Castelle C.J."/>
            <person name="Probst A.J."/>
            <person name="Thomas B.C."/>
            <person name="Singh A."/>
            <person name="Wilkins M.J."/>
            <person name="Karaoz U."/>
            <person name="Brodie E.L."/>
            <person name="Williams K.H."/>
            <person name="Hubbard S.S."/>
            <person name="Banfield J.F."/>
        </authorList>
    </citation>
    <scope>NUCLEOTIDE SEQUENCE [LARGE SCALE GENOMIC DNA]</scope>
</reference>
<evidence type="ECO:0000256" key="1">
    <source>
        <dbReference type="ARBA" id="ARBA00001947"/>
    </source>
</evidence>
<dbReference type="Gene3D" id="3.20.20.150">
    <property type="entry name" value="Divalent-metal-dependent TIM barrel enzymes"/>
    <property type="match status" value="1"/>
</dbReference>
<accession>A0A1F5EX52</accession>
<gene>
    <name evidence="9" type="ORF">A2703_00520</name>
</gene>
<dbReference type="GO" id="GO:0008081">
    <property type="term" value="F:phosphoric diester hydrolase activity"/>
    <property type="evidence" value="ECO:0007669"/>
    <property type="project" value="TreeGrafter"/>
</dbReference>
<evidence type="ECO:0000256" key="4">
    <source>
        <dbReference type="ARBA" id="ARBA00022763"/>
    </source>
</evidence>
<keyword evidence="7" id="KW-0234">DNA repair</keyword>
<dbReference type="GO" id="GO:0003906">
    <property type="term" value="F:DNA-(apurinic or apyrimidinic site) endonuclease activity"/>
    <property type="evidence" value="ECO:0007669"/>
    <property type="project" value="TreeGrafter"/>
</dbReference>
<dbReference type="GO" id="GO:0008270">
    <property type="term" value="F:zinc ion binding"/>
    <property type="evidence" value="ECO:0007669"/>
    <property type="project" value="InterPro"/>
</dbReference>
<keyword evidence="6" id="KW-0862">Zinc</keyword>
<evidence type="ECO:0000256" key="5">
    <source>
        <dbReference type="ARBA" id="ARBA00022801"/>
    </source>
</evidence>
<organism evidence="9 10">
    <name type="scientific">Candidatus Collierbacteria bacterium RIFCSPHIGHO2_01_FULL_50_25</name>
    <dbReference type="NCBI Taxonomy" id="1817722"/>
    <lineage>
        <taxon>Bacteria</taxon>
        <taxon>Candidatus Collieribacteriota</taxon>
    </lineage>
</organism>
<dbReference type="GO" id="GO:0006284">
    <property type="term" value="P:base-excision repair"/>
    <property type="evidence" value="ECO:0007669"/>
    <property type="project" value="TreeGrafter"/>
</dbReference>
<dbReference type="InterPro" id="IPR001719">
    <property type="entry name" value="AP_endonuc_2"/>
</dbReference>
<dbReference type="AlphaFoldDB" id="A0A1F5EX52"/>
<evidence type="ECO:0000256" key="7">
    <source>
        <dbReference type="ARBA" id="ARBA00023204"/>
    </source>
</evidence>
<feature type="domain" description="Xylose isomerase-like TIM barrel" evidence="8">
    <location>
        <begin position="22"/>
        <end position="268"/>
    </location>
</feature>
<dbReference type="PROSITE" id="PS00731">
    <property type="entry name" value="AP_NUCLEASE_F2_3"/>
    <property type="match status" value="1"/>
</dbReference>
<dbReference type="SUPFAM" id="SSF51658">
    <property type="entry name" value="Xylose isomerase-like"/>
    <property type="match status" value="1"/>
</dbReference>
<proteinExistence type="inferred from homology"/>
<dbReference type="PANTHER" id="PTHR21445:SF0">
    <property type="entry name" value="APURINIC-APYRIMIDINIC ENDONUCLEASE"/>
    <property type="match status" value="1"/>
</dbReference>
<dbReference type="PANTHER" id="PTHR21445">
    <property type="entry name" value="ENDONUCLEASE IV ENDODEOXYRIBONUCLEASE IV"/>
    <property type="match status" value="1"/>
</dbReference>